<feature type="region of interest" description="Disordered" evidence="1">
    <location>
        <begin position="1246"/>
        <end position="1276"/>
    </location>
</feature>
<dbReference type="RefSeq" id="XP_028316599.1">
    <property type="nucleotide sequence ID" value="XM_028460798.1"/>
</dbReference>
<feature type="region of interest" description="Disordered" evidence="1">
    <location>
        <begin position="902"/>
        <end position="1034"/>
    </location>
</feature>
<proteinExistence type="predicted"/>
<dbReference type="Proteomes" id="UP000694680">
    <property type="component" value="Chromosome 11"/>
</dbReference>
<accession>A0A8C5EKD9</accession>
<dbReference type="GO" id="GO:0030154">
    <property type="term" value="P:cell differentiation"/>
    <property type="evidence" value="ECO:0007669"/>
    <property type="project" value="TreeGrafter"/>
</dbReference>
<dbReference type="PANTHER" id="PTHR23039">
    <property type="entry name" value="NANCE-HORAN SYNDROME PROTEIN"/>
    <property type="match status" value="1"/>
</dbReference>
<dbReference type="Ensembl" id="ENSGWIT00000025366.1">
    <property type="protein sequence ID" value="ENSGWIP00000023155.1"/>
    <property type="gene ID" value="ENSGWIG00000012368.1"/>
</dbReference>
<gene>
    <name evidence="2" type="primary">nhsl3</name>
</gene>
<reference evidence="2" key="1">
    <citation type="submission" date="2020-06" db="EMBL/GenBank/DDBJ databases">
        <authorList>
            <consortium name="Wellcome Sanger Institute Data Sharing"/>
        </authorList>
    </citation>
    <scope>NUCLEOTIDE SEQUENCE [LARGE SCALE GENOMIC DNA]</scope>
</reference>
<feature type="region of interest" description="Disordered" evidence="1">
    <location>
        <begin position="151"/>
        <end position="196"/>
    </location>
</feature>
<feature type="compositionally biased region" description="Polar residues" evidence="1">
    <location>
        <begin position="421"/>
        <end position="438"/>
    </location>
</feature>
<feature type="region of interest" description="Disordered" evidence="1">
    <location>
        <begin position="316"/>
        <end position="338"/>
    </location>
</feature>
<feature type="compositionally biased region" description="Low complexity" evidence="1">
    <location>
        <begin position="166"/>
        <end position="181"/>
    </location>
</feature>
<feature type="region of interest" description="Disordered" evidence="1">
    <location>
        <begin position="1405"/>
        <end position="1442"/>
    </location>
</feature>
<feature type="region of interest" description="Disordered" evidence="1">
    <location>
        <begin position="1321"/>
        <end position="1345"/>
    </location>
</feature>
<feature type="region of interest" description="Disordered" evidence="1">
    <location>
        <begin position="562"/>
        <end position="583"/>
    </location>
</feature>
<reference evidence="2" key="2">
    <citation type="submission" date="2025-08" db="UniProtKB">
        <authorList>
            <consortium name="Ensembl"/>
        </authorList>
    </citation>
    <scope>IDENTIFICATION</scope>
</reference>
<reference evidence="2" key="3">
    <citation type="submission" date="2025-09" db="UniProtKB">
        <authorList>
            <consortium name="Ensembl"/>
        </authorList>
    </citation>
    <scope>IDENTIFICATION</scope>
</reference>
<dbReference type="PANTHER" id="PTHR23039:SF6">
    <property type="entry name" value="SIMILAR TO MKIAA1522 PROTEIN"/>
    <property type="match status" value="1"/>
</dbReference>
<evidence type="ECO:0000313" key="2">
    <source>
        <dbReference type="Ensembl" id="ENSGWIP00000023155.1"/>
    </source>
</evidence>
<keyword evidence="3" id="KW-1185">Reference proteome</keyword>
<feature type="compositionally biased region" description="Polar residues" evidence="1">
    <location>
        <begin position="383"/>
        <end position="408"/>
    </location>
</feature>
<evidence type="ECO:0000313" key="3">
    <source>
        <dbReference type="Proteomes" id="UP000694680"/>
    </source>
</evidence>
<feature type="compositionally biased region" description="Basic and acidic residues" evidence="1">
    <location>
        <begin position="681"/>
        <end position="694"/>
    </location>
</feature>
<feature type="compositionally biased region" description="Low complexity" evidence="1">
    <location>
        <begin position="998"/>
        <end position="1009"/>
    </location>
</feature>
<feature type="compositionally biased region" description="Low complexity" evidence="1">
    <location>
        <begin position="699"/>
        <end position="719"/>
    </location>
</feature>
<dbReference type="Pfam" id="PF15273">
    <property type="entry name" value="NHS"/>
    <property type="match status" value="1"/>
</dbReference>
<dbReference type="GeneID" id="114471852"/>
<dbReference type="OrthoDB" id="9948858at2759"/>
<feature type="region of interest" description="Disordered" evidence="1">
    <location>
        <begin position="383"/>
        <end position="438"/>
    </location>
</feature>
<dbReference type="InterPro" id="IPR024845">
    <property type="entry name" value="NHS-like"/>
</dbReference>
<evidence type="ECO:0000256" key="1">
    <source>
        <dbReference type="SAM" id="MobiDB-lite"/>
    </source>
</evidence>
<feature type="compositionally biased region" description="Polar residues" evidence="1">
    <location>
        <begin position="1010"/>
        <end position="1021"/>
    </location>
</feature>
<feature type="region of interest" description="Disordered" evidence="1">
    <location>
        <begin position="623"/>
        <end position="731"/>
    </location>
</feature>
<dbReference type="CTD" id="57648"/>
<organism evidence="2 3">
    <name type="scientific">Gouania willdenowi</name>
    <name type="common">Blunt-snouted clingfish</name>
    <name type="synonym">Lepadogaster willdenowi</name>
    <dbReference type="NCBI Taxonomy" id="441366"/>
    <lineage>
        <taxon>Eukaryota</taxon>
        <taxon>Metazoa</taxon>
        <taxon>Chordata</taxon>
        <taxon>Craniata</taxon>
        <taxon>Vertebrata</taxon>
        <taxon>Euteleostomi</taxon>
        <taxon>Actinopterygii</taxon>
        <taxon>Neopterygii</taxon>
        <taxon>Teleostei</taxon>
        <taxon>Neoteleostei</taxon>
        <taxon>Acanthomorphata</taxon>
        <taxon>Ovalentaria</taxon>
        <taxon>Blenniimorphae</taxon>
        <taxon>Blenniiformes</taxon>
        <taxon>Gobiesocoidei</taxon>
        <taxon>Gobiesocidae</taxon>
        <taxon>Gobiesocinae</taxon>
        <taxon>Gouania</taxon>
    </lineage>
</organism>
<name>A0A8C5EKD9_GOUWI</name>
<feature type="compositionally biased region" description="Low complexity" evidence="1">
    <location>
        <begin position="656"/>
        <end position="669"/>
    </location>
</feature>
<sequence>MSRRRSTGDLVPRDITEILAQEARAQRGQRKPARSRGLAFSWFKRSRRKKNIGNGGLNQFGTGATDAKLGLRNSDTAKAGPKGHDDQKRLAVHYTASQHLQENVFIEGSRPQYLEDLHTEALEGLKIQRQEENQNGLNLPDDESIASADTLCAEQDSSSQNGGGSLNSRSTTRNSDTTVTSAMSSRPVLTRQGSTFKPLNQVKRFDKNKKRSRRTTIMGIPNQVQKELALHRSSTFQPLMSAQFRNQDINSHFGIVIIPMEDEDTLLAKKAGARIHLSDLEAFGDDQLMTKHFQEICQDEQSFNYQRIRSNLHHSSKMRPKSLAVPGMTTSSSSSSSMLNFLQEPQGPVMTVSPQATYLSTIIPNAVMPASVEVIEIDRSNSRTRGSSINQGGSVRTVSKNSLTSGELSVSPLLSRRSDDGSQNDSVLMSKSLSGSNWSESQCSQTIVSGSSPRSSKSSTQSSCEQSLQHYVRECHTVQTGVDQVSVCDSVSSSNSPNERSVTGQGLACGGQDSITEELSKNKRNINRSLSIIKTKQPPAPPRRTNSLHSNKISNKIRDVSEAPAHTEELNIPPSEETTTGGGTILKEDLKCVKANTACNVKPASIPNSTNVSNSSATTLMDFVTTSSGDGGIAEPSLETNKTTPSEEAKFERTMSPSSGYSSQSGTPTLSPKEISPTSPDKQRKTPVKPERSLPRFVSTPGSPSHSLTSLSSETSEPSNPDISACDPSISIHRSPHMATATELPLKNNSSPFRHEIKELLNIPPPPKVKAPSPPLPETWACNKQTLALLCGRPSNVTIANQKPAPVLYSMDKQKIYPTDVKEKNHVGNLTTDIDKPVLHQSEGKTNPGTLVATYHEGLQKILKQDESLKQEFTFSQTVGEQGLDLQSGEKDDSSGVIKELHSETLKKQPPPVMKKPTKLLHREETSGTQRTDTCSSATPIAQISENPTVSSQSSPSFTDDKKNEASSKLAFSLQVPITSKTSSTPSPPPAHHPKPPLSSDTPPSSVSSLVNNAQEKTQAGESCWPPPPPPLENDLVFEDTDEVDFPPPPPLFIVDSVADLSTVKGSDLDKGSLSHSPDLLTGIIEPVITNNMSVVIMQDLSTNSGSVEVSLQGEQNINSVLDNVSPPSLDSQTQPITRAESLVSASTSHVLSNFPRHSFAEELPLSSVTAELLATTAAPLLPAESTSHGVNFRRQPNVPHRDSRNKELLARHKSAPIPKEDANIPLVTPSLLQMVRLRAVSMAEDQTQVVSEDIKSSPEVAPTQDSSQSSLQGLQNIPQKPIRKSLSMKSHSAALKTPAVTMSTPSMRLQEAIRMKTAAMSSRDVLPSRMAGRSPFSSSNGEPGALCLRSPEGTDMHMSSACTASFIFSRSTKKVVVETPSSSEAQARLRQSLASELLQVSDQSKANSFSNGGVKWDRVPPPVAKKPAQGRISPSQHIPSYSLKMDPGVEGKGECQPSSGITLPQTTTRVTEDTIETLF</sequence>
<feature type="compositionally biased region" description="Low complexity" evidence="1">
    <location>
        <begin position="1265"/>
        <end position="1276"/>
    </location>
</feature>
<protein>
    <submittedName>
        <fullName evidence="2">Uncharacterized protein</fullName>
    </submittedName>
</protein>
<feature type="compositionally biased region" description="Polar residues" evidence="1">
    <location>
        <begin position="927"/>
        <end position="958"/>
    </location>
</feature>